<dbReference type="Proteomes" id="UP000299102">
    <property type="component" value="Unassembled WGS sequence"/>
</dbReference>
<protein>
    <submittedName>
        <fullName evidence="2">Uncharacterized protein</fullName>
    </submittedName>
</protein>
<evidence type="ECO:0000313" key="3">
    <source>
        <dbReference type="Proteomes" id="UP000299102"/>
    </source>
</evidence>
<sequence>MALPSVKYNVFLFVVLFDGEAGDYPWAIEEFKTRQNFTHAAEDGERRPPRAPLNRVNRGERPQICTHTGSALTGGKTIGGGERRRGRGPPAPNASSWQSNFDSGLTLAAVGAAREGAPQWAYLKIWSFD</sequence>
<accession>A0A4C1XXT2</accession>
<dbReference type="EMBL" id="BGZK01000984">
    <property type="protein sequence ID" value="GBP67474.1"/>
    <property type="molecule type" value="Genomic_DNA"/>
</dbReference>
<reference evidence="2 3" key="1">
    <citation type="journal article" date="2019" name="Commun. Biol.">
        <title>The bagworm genome reveals a unique fibroin gene that provides high tensile strength.</title>
        <authorList>
            <person name="Kono N."/>
            <person name="Nakamura H."/>
            <person name="Ohtoshi R."/>
            <person name="Tomita M."/>
            <person name="Numata K."/>
            <person name="Arakawa K."/>
        </authorList>
    </citation>
    <scope>NUCLEOTIDE SEQUENCE [LARGE SCALE GENOMIC DNA]</scope>
</reference>
<gene>
    <name evidence="2" type="ORF">EVAR_49369_1</name>
</gene>
<proteinExistence type="predicted"/>
<comment type="caution">
    <text evidence="2">The sequence shown here is derived from an EMBL/GenBank/DDBJ whole genome shotgun (WGS) entry which is preliminary data.</text>
</comment>
<keyword evidence="3" id="KW-1185">Reference proteome</keyword>
<organism evidence="2 3">
    <name type="scientific">Eumeta variegata</name>
    <name type="common">Bagworm moth</name>
    <name type="synonym">Eumeta japonica</name>
    <dbReference type="NCBI Taxonomy" id="151549"/>
    <lineage>
        <taxon>Eukaryota</taxon>
        <taxon>Metazoa</taxon>
        <taxon>Ecdysozoa</taxon>
        <taxon>Arthropoda</taxon>
        <taxon>Hexapoda</taxon>
        <taxon>Insecta</taxon>
        <taxon>Pterygota</taxon>
        <taxon>Neoptera</taxon>
        <taxon>Endopterygota</taxon>
        <taxon>Lepidoptera</taxon>
        <taxon>Glossata</taxon>
        <taxon>Ditrysia</taxon>
        <taxon>Tineoidea</taxon>
        <taxon>Psychidae</taxon>
        <taxon>Oiketicinae</taxon>
        <taxon>Eumeta</taxon>
    </lineage>
</organism>
<evidence type="ECO:0000256" key="1">
    <source>
        <dbReference type="SAM" id="MobiDB-lite"/>
    </source>
</evidence>
<feature type="region of interest" description="Disordered" evidence="1">
    <location>
        <begin position="38"/>
        <end position="100"/>
    </location>
</feature>
<dbReference type="AlphaFoldDB" id="A0A4C1XXT2"/>
<evidence type="ECO:0000313" key="2">
    <source>
        <dbReference type="EMBL" id="GBP67474.1"/>
    </source>
</evidence>
<name>A0A4C1XXT2_EUMVA</name>